<dbReference type="Proteomes" id="UP000270296">
    <property type="component" value="Unassembled WGS sequence"/>
</dbReference>
<protein>
    <submittedName>
        <fullName evidence="4">MHD domain-containing protein</fullName>
    </submittedName>
</protein>
<gene>
    <name evidence="2" type="ORF">SBAD_LOCUS7815</name>
</gene>
<sequence length="150" mass="16254">MQTGVWPKNDSSEEVEEIGERAQTSIEPLPRLLINLATKKLTFIVKGKKTKIRTWVDANGQSQPSRSLQDSVGGVRGGSSSTDPMANTMTTCRKDVGVGVGVDVGNRNITLRINTPSTIFCRSGAFIRMYSLTESSSAKSQFSSNAETPR</sequence>
<evidence type="ECO:0000313" key="2">
    <source>
        <dbReference type="EMBL" id="VDP14396.1"/>
    </source>
</evidence>
<evidence type="ECO:0000313" key="3">
    <source>
        <dbReference type="Proteomes" id="UP000270296"/>
    </source>
</evidence>
<accession>A0A183IW16</accession>
<organism evidence="4">
    <name type="scientific">Soboliphyme baturini</name>
    <dbReference type="NCBI Taxonomy" id="241478"/>
    <lineage>
        <taxon>Eukaryota</taxon>
        <taxon>Metazoa</taxon>
        <taxon>Ecdysozoa</taxon>
        <taxon>Nematoda</taxon>
        <taxon>Enoplea</taxon>
        <taxon>Dorylaimia</taxon>
        <taxon>Dioctophymatida</taxon>
        <taxon>Dioctophymatoidea</taxon>
        <taxon>Soboliphymatidae</taxon>
        <taxon>Soboliphyme</taxon>
    </lineage>
</organism>
<feature type="compositionally biased region" description="Polar residues" evidence="1">
    <location>
        <begin position="59"/>
        <end position="70"/>
    </location>
</feature>
<feature type="region of interest" description="Disordered" evidence="1">
    <location>
        <begin position="1"/>
        <end position="22"/>
    </location>
</feature>
<dbReference type="AlphaFoldDB" id="A0A183IW16"/>
<reference evidence="2 3" key="2">
    <citation type="submission" date="2018-11" db="EMBL/GenBank/DDBJ databases">
        <authorList>
            <consortium name="Pathogen Informatics"/>
        </authorList>
    </citation>
    <scope>NUCLEOTIDE SEQUENCE [LARGE SCALE GENOMIC DNA]</scope>
</reference>
<dbReference type="WBParaSite" id="SBAD_0000810601-mRNA-1">
    <property type="protein sequence ID" value="SBAD_0000810601-mRNA-1"/>
    <property type="gene ID" value="SBAD_0000810601"/>
</dbReference>
<evidence type="ECO:0000313" key="4">
    <source>
        <dbReference type="WBParaSite" id="SBAD_0000810601-mRNA-1"/>
    </source>
</evidence>
<keyword evidence="3" id="KW-1185">Reference proteome</keyword>
<evidence type="ECO:0000256" key="1">
    <source>
        <dbReference type="SAM" id="MobiDB-lite"/>
    </source>
</evidence>
<reference evidence="4" key="1">
    <citation type="submission" date="2016-06" db="UniProtKB">
        <authorList>
            <consortium name="WormBaseParasite"/>
        </authorList>
    </citation>
    <scope>IDENTIFICATION</scope>
</reference>
<dbReference type="EMBL" id="UZAM01010968">
    <property type="protein sequence ID" value="VDP14396.1"/>
    <property type="molecule type" value="Genomic_DNA"/>
</dbReference>
<proteinExistence type="predicted"/>
<name>A0A183IW16_9BILA</name>
<feature type="region of interest" description="Disordered" evidence="1">
    <location>
        <begin position="58"/>
        <end position="88"/>
    </location>
</feature>